<proteinExistence type="inferred from homology"/>
<gene>
    <name evidence="3" type="ORF">IQ10_02693</name>
</gene>
<dbReference type="InterPro" id="IPR057666">
    <property type="entry name" value="DrpA_SLOG"/>
</dbReference>
<evidence type="ECO:0000313" key="3">
    <source>
        <dbReference type="EMBL" id="TWI55146.1"/>
    </source>
</evidence>
<evidence type="ECO:0000259" key="2">
    <source>
        <dbReference type="Pfam" id="PF02481"/>
    </source>
</evidence>
<dbReference type="Proteomes" id="UP000315711">
    <property type="component" value="Unassembled WGS sequence"/>
</dbReference>
<dbReference type="AlphaFoldDB" id="A0A562QGI1"/>
<dbReference type="SUPFAM" id="SSF102405">
    <property type="entry name" value="MCP/YpsA-like"/>
    <property type="match status" value="1"/>
</dbReference>
<keyword evidence="4" id="KW-1185">Reference proteome</keyword>
<protein>
    <submittedName>
        <fullName evidence="3">DNA processing protein</fullName>
    </submittedName>
</protein>
<evidence type="ECO:0000256" key="1">
    <source>
        <dbReference type="ARBA" id="ARBA00006525"/>
    </source>
</evidence>
<name>A0A562QGI1_9BACI</name>
<dbReference type="PANTHER" id="PTHR43022:SF1">
    <property type="entry name" value="PROTEIN SMF"/>
    <property type="match status" value="1"/>
</dbReference>
<dbReference type="EMBL" id="VLKZ01000007">
    <property type="protein sequence ID" value="TWI55146.1"/>
    <property type="molecule type" value="Genomic_DNA"/>
</dbReference>
<dbReference type="OrthoDB" id="9785707at2"/>
<evidence type="ECO:0000313" key="4">
    <source>
        <dbReference type="Proteomes" id="UP000315711"/>
    </source>
</evidence>
<accession>A0A562QGI1</accession>
<dbReference type="RefSeq" id="WP_144450948.1">
    <property type="nucleotide sequence ID" value="NZ_VLKZ01000007.1"/>
</dbReference>
<organism evidence="3 4">
    <name type="scientific">Halalkalibacter nanhaiisediminis</name>
    <dbReference type="NCBI Taxonomy" id="688079"/>
    <lineage>
        <taxon>Bacteria</taxon>
        <taxon>Bacillati</taxon>
        <taxon>Bacillota</taxon>
        <taxon>Bacilli</taxon>
        <taxon>Bacillales</taxon>
        <taxon>Bacillaceae</taxon>
        <taxon>Halalkalibacter</taxon>
    </lineage>
</organism>
<comment type="caution">
    <text evidence="3">The sequence shown here is derived from an EMBL/GenBank/DDBJ whole genome shotgun (WGS) entry which is preliminary data.</text>
</comment>
<comment type="similarity">
    <text evidence="1">Belongs to the DprA/Smf family.</text>
</comment>
<feature type="domain" description="Smf/DprA SLOG" evidence="2">
    <location>
        <begin position="81"/>
        <end position="289"/>
    </location>
</feature>
<dbReference type="PANTHER" id="PTHR43022">
    <property type="entry name" value="PROTEIN SMF"/>
    <property type="match status" value="1"/>
</dbReference>
<dbReference type="Pfam" id="PF02481">
    <property type="entry name" value="DNA_processg_A"/>
    <property type="match status" value="1"/>
</dbReference>
<dbReference type="NCBIfam" id="TIGR00732">
    <property type="entry name" value="dprA"/>
    <property type="match status" value="1"/>
</dbReference>
<dbReference type="GO" id="GO:0009294">
    <property type="term" value="P:DNA-mediated transformation"/>
    <property type="evidence" value="ECO:0007669"/>
    <property type="project" value="InterPro"/>
</dbReference>
<dbReference type="InterPro" id="IPR003488">
    <property type="entry name" value="DprA"/>
</dbReference>
<reference evidence="3 4" key="1">
    <citation type="journal article" date="2015" name="Stand. Genomic Sci.">
        <title>Genomic Encyclopedia of Bacterial and Archaeal Type Strains, Phase III: the genomes of soil and plant-associated and newly described type strains.</title>
        <authorList>
            <person name="Whitman W.B."/>
            <person name="Woyke T."/>
            <person name="Klenk H.P."/>
            <person name="Zhou Y."/>
            <person name="Lilburn T.G."/>
            <person name="Beck B.J."/>
            <person name="De Vos P."/>
            <person name="Vandamme P."/>
            <person name="Eisen J.A."/>
            <person name="Garrity G."/>
            <person name="Hugenholtz P."/>
            <person name="Kyrpides N.C."/>
        </authorList>
    </citation>
    <scope>NUCLEOTIDE SEQUENCE [LARGE SCALE GENOMIC DNA]</scope>
    <source>
        <strain evidence="3 4">CGMCC 1.10116</strain>
    </source>
</reference>
<dbReference type="Gene3D" id="3.40.50.450">
    <property type="match status" value="1"/>
</dbReference>
<sequence>MAEFRKRLIHLHSCRHASWKLINKIIHHDRTLQDLYHFNKHHLQSLFNLSPTNADHFYHDLHSYTPEQIHAYYANRNIYPITVDDPTYPSLLKRIYDPPFVLYTMGRQSVLTHEKILAVVGTRKPTPLGLRSVAKLIPPLTMNDWTIVSGLASGIDASAHTETIKAGGNTIAVLGSGFDFIYPKENEKLFSHMAKNQILLTEYPPYIPPQRWHFPARNRIISGLSKAVLVIEAKEKSGSLITADQALEQGRDVFAVPGSIFSMQSKGTNELIQQGAKLVTSTEDILDELGE</sequence>